<dbReference type="Pfam" id="PF01339">
    <property type="entry name" value="CheB_methylest"/>
    <property type="match status" value="1"/>
</dbReference>
<keyword evidence="1 6" id="KW-0963">Cytoplasm</keyword>
<feature type="active site" evidence="6 7">
    <location>
        <position position="287"/>
    </location>
</feature>
<feature type="active site" evidence="6 7">
    <location>
        <position position="167"/>
    </location>
</feature>
<evidence type="ECO:0000256" key="6">
    <source>
        <dbReference type="HAMAP-Rule" id="MF_00099"/>
    </source>
</evidence>
<comment type="domain">
    <text evidence="6">Contains a C-terminal catalytic domain, and an N-terminal region which modulates catalytic activity.</text>
</comment>
<dbReference type="NCBIfam" id="NF001965">
    <property type="entry name" value="PRK00742.1"/>
    <property type="match status" value="1"/>
</dbReference>
<dbReference type="GO" id="GO:0005737">
    <property type="term" value="C:cytoplasm"/>
    <property type="evidence" value="ECO:0007669"/>
    <property type="project" value="UniProtKB-SubCell"/>
</dbReference>
<dbReference type="SUPFAM" id="SSF52738">
    <property type="entry name" value="Methylesterase CheB, C-terminal domain"/>
    <property type="match status" value="1"/>
</dbReference>
<dbReference type="CDD" id="cd17541">
    <property type="entry name" value="REC_CheB-like"/>
    <property type="match status" value="1"/>
</dbReference>
<dbReference type="GO" id="GO:0008984">
    <property type="term" value="F:protein-glutamate methylesterase activity"/>
    <property type="evidence" value="ECO:0007669"/>
    <property type="project" value="UniProtKB-UniRule"/>
</dbReference>
<dbReference type="InterPro" id="IPR035909">
    <property type="entry name" value="CheB_C"/>
</dbReference>
<comment type="catalytic activity">
    <reaction evidence="5 6">
        <text>[protein]-L-glutamate 5-O-methyl ester + H2O = L-glutamyl-[protein] + methanol + H(+)</text>
        <dbReference type="Rhea" id="RHEA:23236"/>
        <dbReference type="Rhea" id="RHEA-COMP:10208"/>
        <dbReference type="Rhea" id="RHEA-COMP:10311"/>
        <dbReference type="ChEBI" id="CHEBI:15377"/>
        <dbReference type="ChEBI" id="CHEBI:15378"/>
        <dbReference type="ChEBI" id="CHEBI:17790"/>
        <dbReference type="ChEBI" id="CHEBI:29973"/>
        <dbReference type="ChEBI" id="CHEBI:82795"/>
        <dbReference type="EC" id="3.1.1.61"/>
    </reaction>
</comment>
<dbReference type="OrthoDB" id="9793421at2"/>
<reference evidence="11 12" key="1">
    <citation type="submission" date="2018-03" db="EMBL/GenBank/DDBJ databases">
        <title>Genome sequence of Clostridium vincentii DSM 10228.</title>
        <authorList>
            <person name="Poehlein A."/>
            <person name="Daniel R."/>
        </authorList>
    </citation>
    <scope>NUCLEOTIDE SEQUENCE [LARGE SCALE GENOMIC DNA]</scope>
    <source>
        <strain evidence="11 12">DSM 10228</strain>
    </source>
</reference>
<dbReference type="SMART" id="SM00448">
    <property type="entry name" value="REC"/>
    <property type="match status" value="1"/>
</dbReference>
<evidence type="ECO:0000256" key="3">
    <source>
        <dbReference type="ARBA" id="ARBA00022801"/>
    </source>
</evidence>
<keyword evidence="3 6" id="KW-0378">Hydrolase</keyword>
<gene>
    <name evidence="11" type="primary">cheB_2</name>
    <name evidence="6" type="synonym">cheB</name>
    <name evidence="11" type="ORF">CLVI_14600</name>
</gene>
<comment type="PTM">
    <text evidence="6">Phosphorylated by CheA. Phosphorylation of the N-terminal regulatory domain activates the methylesterase activity.</text>
</comment>
<feature type="modified residue" description="4-aspartylphosphate" evidence="6 8">
    <location>
        <position position="56"/>
    </location>
</feature>
<dbReference type="CDD" id="cd16432">
    <property type="entry name" value="CheB_Rec"/>
    <property type="match status" value="1"/>
</dbReference>
<evidence type="ECO:0000256" key="1">
    <source>
        <dbReference type="ARBA" id="ARBA00022490"/>
    </source>
</evidence>
<comment type="caution">
    <text evidence="11">The sequence shown here is derived from an EMBL/GenBank/DDBJ whole genome shotgun (WGS) entry which is preliminary data.</text>
</comment>
<dbReference type="GO" id="GO:0050568">
    <property type="term" value="F:protein-glutamine glutaminase activity"/>
    <property type="evidence" value="ECO:0007669"/>
    <property type="project" value="UniProtKB-UniRule"/>
</dbReference>
<dbReference type="GO" id="GO:0000156">
    <property type="term" value="F:phosphorelay response regulator activity"/>
    <property type="evidence" value="ECO:0007669"/>
    <property type="project" value="InterPro"/>
</dbReference>
<evidence type="ECO:0000256" key="4">
    <source>
        <dbReference type="ARBA" id="ARBA00024867"/>
    </source>
</evidence>
<evidence type="ECO:0000313" key="11">
    <source>
        <dbReference type="EMBL" id="PRR82823.1"/>
    </source>
</evidence>
<keyword evidence="6 8" id="KW-0597">Phosphoprotein</keyword>
<dbReference type="Proteomes" id="UP000239471">
    <property type="component" value="Unassembled WGS sequence"/>
</dbReference>
<keyword evidence="12" id="KW-1185">Reference proteome</keyword>
<comment type="similarity">
    <text evidence="6">Belongs to the CheB family.</text>
</comment>
<comment type="catalytic activity">
    <reaction evidence="6">
        <text>L-glutaminyl-[protein] + H2O = L-glutamyl-[protein] + NH4(+)</text>
        <dbReference type="Rhea" id="RHEA:16441"/>
        <dbReference type="Rhea" id="RHEA-COMP:10207"/>
        <dbReference type="Rhea" id="RHEA-COMP:10208"/>
        <dbReference type="ChEBI" id="CHEBI:15377"/>
        <dbReference type="ChEBI" id="CHEBI:28938"/>
        <dbReference type="ChEBI" id="CHEBI:29973"/>
        <dbReference type="ChEBI" id="CHEBI:30011"/>
        <dbReference type="EC" id="3.5.1.44"/>
    </reaction>
</comment>
<dbReference type="PIRSF" id="PIRSF000876">
    <property type="entry name" value="RR_chemtxs_CheB"/>
    <property type="match status" value="1"/>
</dbReference>
<dbReference type="InterPro" id="IPR011006">
    <property type="entry name" value="CheY-like_superfamily"/>
</dbReference>
<keyword evidence="2 6" id="KW-0145">Chemotaxis</keyword>
<feature type="active site" evidence="6 7">
    <location>
        <position position="194"/>
    </location>
</feature>
<proteinExistence type="inferred from homology"/>
<comment type="subcellular location">
    <subcellularLocation>
        <location evidence="6">Cytoplasm</location>
    </subcellularLocation>
</comment>
<evidence type="ECO:0000259" key="10">
    <source>
        <dbReference type="PROSITE" id="PS50122"/>
    </source>
</evidence>
<dbReference type="EC" id="3.1.1.61" evidence="6"/>
<dbReference type="InterPro" id="IPR000673">
    <property type="entry name" value="Sig_transdc_resp-reg_Me-estase"/>
</dbReference>
<dbReference type="PANTHER" id="PTHR42872">
    <property type="entry name" value="PROTEIN-GLUTAMATE METHYLESTERASE/PROTEIN-GLUTAMINE GLUTAMINASE"/>
    <property type="match status" value="1"/>
</dbReference>
<evidence type="ECO:0000259" key="9">
    <source>
        <dbReference type="PROSITE" id="PS50110"/>
    </source>
</evidence>
<evidence type="ECO:0000256" key="8">
    <source>
        <dbReference type="PROSITE-ProRule" id="PRU00169"/>
    </source>
</evidence>
<dbReference type="EC" id="3.5.1.44" evidence="6"/>
<evidence type="ECO:0000256" key="2">
    <source>
        <dbReference type="ARBA" id="ARBA00022500"/>
    </source>
</evidence>
<dbReference type="InterPro" id="IPR008248">
    <property type="entry name" value="CheB-like"/>
</dbReference>
<name>A0A2T0BG58_9CLOT</name>
<feature type="domain" description="CheB-type methylesterase" evidence="10">
    <location>
        <begin position="155"/>
        <end position="345"/>
    </location>
</feature>
<comment type="function">
    <text evidence="4">May play the central regulatory role in sporulation. It may be an element of the effector pathway responsible for the activation of sporulation genes in response to nutritional stress. Spo0A may act in concert with spo0H (a sigma factor) to control the expression of some genes that are critical to the sporulation process.</text>
</comment>
<protein>
    <recommendedName>
        <fullName evidence="6">Protein-glutamate methylesterase/protein-glutamine glutaminase</fullName>
        <ecNumber evidence="6">3.1.1.61</ecNumber>
        <ecNumber evidence="6">3.5.1.44</ecNumber>
    </recommendedName>
</protein>
<dbReference type="InterPro" id="IPR001789">
    <property type="entry name" value="Sig_transdc_resp-reg_receiver"/>
</dbReference>
<comment type="function">
    <text evidence="6">Involved in chemotaxis. Part of a chemotaxis signal transduction system that modulates chemotaxis in response to various stimuli. Catalyzes the demethylation of specific methylglutamate residues introduced into the chemoreceptors (methyl-accepting chemotaxis proteins or MCP) by CheR. Also mediates the irreversible deamidation of specific glutamine residues to glutamic acid.</text>
</comment>
<dbReference type="Gene3D" id="3.40.50.2300">
    <property type="match status" value="1"/>
</dbReference>
<dbReference type="RefSeq" id="WP_106059452.1">
    <property type="nucleotide sequence ID" value="NZ_PVXQ01000012.1"/>
</dbReference>
<dbReference type="AlphaFoldDB" id="A0A2T0BG58"/>
<evidence type="ECO:0000313" key="12">
    <source>
        <dbReference type="Proteomes" id="UP000239471"/>
    </source>
</evidence>
<feature type="domain" description="Response regulatory" evidence="9">
    <location>
        <begin position="5"/>
        <end position="123"/>
    </location>
</feature>
<accession>A0A2T0BG58</accession>
<dbReference type="SUPFAM" id="SSF52172">
    <property type="entry name" value="CheY-like"/>
    <property type="match status" value="1"/>
</dbReference>
<evidence type="ECO:0000256" key="7">
    <source>
        <dbReference type="PROSITE-ProRule" id="PRU00050"/>
    </source>
</evidence>
<dbReference type="EMBL" id="PVXQ01000012">
    <property type="protein sequence ID" value="PRR82823.1"/>
    <property type="molecule type" value="Genomic_DNA"/>
</dbReference>
<dbReference type="Gene3D" id="3.40.50.180">
    <property type="entry name" value="Methylesterase CheB, C-terminal domain"/>
    <property type="match status" value="1"/>
</dbReference>
<organism evidence="11 12">
    <name type="scientific">Clostridium vincentii</name>
    <dbReference type="NCBI Taxonomy" id="52704"/>
    <lineage>
        <taxon>Bacteria</taxon>
        <taxon>Bacillati</taxon>
        <taxon>Bacillota</taxon>
        <taxon>Clostridia</taxon>
        <taxon>Eubacteriales</taxon>
        <taxon>Clostridiaceae</taxon>
        <taxon>Clostridium</taxon>
    </lineage>
</organism>
<sequence length="345" mass="37419">MTKIKVAVVDDSAFMRKIVTDCINTNNEMEVVAKFRNGKDLLEQVDRYNPDIITLDIEMPVLNGLETLKALKELGMKYPVIMLSSLTSQNSVHTLECLELGAMDFVEKPSGSLLLSSNEFKDTLIQRISEIGKSRKNSNNTVIIPKRIDPVIKKRTSQIKAIIIGASTGGPRALQAVLTKIDGDIGVPVFVVQHMPKGFTKAFADRLNGICKLKTVEAEDNMLIEKNTIYIAPGGCHMTVGSGDRIKNNEEPSIWGVRPAVDKLFESAVKVYGGNLLSVILTGMGKDGSAGTVLVKDAGGITISEDESTCTIYGMPKVAYETGKVDIVLPLPDIPGKINSIVKGR</sequence>
<dbReference type="Pfam" id="PF00072">
    <property type="entry name" value="Response_reg"/>
    <property type="match status" value="1"/>
</dbReference>
<dbReference type="GO" id="GO:0006935">
    <property type="term" value="P:chemotaxis"/>
    <property type="evidence" value="ECO:0007669"/>
    <property type="project" value="UniProtKB-UniRule"/>
</dbReference>
<dbReference type="PROSITE" id="PS50122">
    <property type="entry name" value="CHEB"/>
    <property type="match status" value="1"/>
</dbReference>
<evidence type="ECO:0000256" key="5">
    <source>
        <dbReference type="ARBA" id="ARBA00048267"/>
    </source>
</evidence>
<dbReference type="PROSITE" id="PS50110">
    <property type="entry name" value="RESPONSE_REGULATORY"/>
    <property type="match status" value="1"/>
</dbReference>
<dbReference type="PANTHER" id="PTHR42872:SF6">
    <property type="entry name" value="PROTEIN-GLUTAMATE METHYLESTERASE_PROTEIN-GLUTAMINE GLUTAMINASE"/>
    <property type="match status" value="1"/>
</dbReference>
<dbReference type="HAMAP" id="MF_00099">
    <property type="entry name" value="CheB_chemtxs"/>
    <property type="match status" value="1"/>
</dbReference>